<evidence type="ECO:0000256" key="3">
    <source>
        <dbReference type="ARBA" id="ARBA00022691"/>
    </source>
</evidence>
<evidence type="ECO:0000313" key="4">
    <source>
        <dbReference type="EMBL" id="SOC78668.1"/>
    </source>
</evidence>
<dbReference type="GO" id="GO:0032259">
    <property type="term" value="P:methylation"/>
    <property type="evidence" value="ECO:0007669"/>
    <property type="project" value="UniProtKB-KW"/>
</dbReference>
<dbReference type="PANTHER" id="PTHR10509:SF14">
    <property type="entry name" value="CAFFEOYL-COA O-METHYLTRANSFERASE 3-RELATED"/>
    <property type="match status" value="1"/>
</dbReference>
<dbReference type="InterPro" id="IPR050362">
    <property type="entry name" value="Cation-dep_OMT"/>
</dbReference>
<dbReference type="GO" id="GO:0008171">
    <property type="term" value="F:O-methyltransferase activity"/>
    <property type="evidence" value="ECO:0007669"/>
    <property type="project" value="InterPro"/>
</dbReference>
<dbReference type="Pfam" id="PF01596">
    <property type="entry name" value="Methyltransf_3"/>
    <property type="match status" value="1"/>
</dbReference>
<keyword evidence="1 4" id="KW-0489">Methyltransferase</keyword>
<dbReference type="EMBL" id="OCMF01000001">
    <property type="protein sequence ID" value="SOC78668.1"/>
    <property type="molecule type" value="Genomic_DNA"/>
</dbReference>
<dbReference type="Proteomes" id="UP000219193">
    <property type="component" value="Unassembled WGS sequence"/>
</dbReference>
<organism evidence="4 5">
    <name type="scientific">Salinimicrobium sediminis</name>
    <dbReference type="NCBI Taxonomy" id="1343891"/>
    <lineage>
        <taxon>Bacteria</taxon>
        <taxon>Pseudomonadati</taxon>
        <taxon>Bacteroidota</taxon>
        <taxon>Flavobacteriia</taxon>
        <taxon>Flavobacteriales</taxon>
        <taxon>Flavobacteriaceae</taxon>
        <taxon>Salinimicrobium</taxon>
    </lineage>
</organism>
<evidence type="ECO:0000313" key="5">
    <source>
        <dbReference type="Proteomes" id="UP000219193"/>
    </source>
</evidence>
<dbReference type="InterPro" id="IPR029063">
    <property type="entry name" value="SAM-dependent_MTases_sf"/>
</dbReference>
<sequence length="214" mass="24620">MHFLPQAIDDYVVQHSSKEPELLQQLNRETNQKVLQPRMLSGHYQGRLLSMLSKLINPKNILEIGTYTGYSALCLAEGMRSDGILHTIDINEELIDLQKRYFEASPRKEQIVQHLGDATEIIPSLKEDFDLVFIDADKPNYPVYFQQIMEKLRPGGVILSDNVLWSGKVVEPVQEDDESTKALLEYNRLLVEDDRLETVMLPVRDGLTISRRIR</sequence>
<dbReference type="PANTHER" id="PTHR10509">
    <property type="entry name" value="O-METHYLTRANSFERASE-RELATED"/>
    <property type="match status" value="1"/>
</dbReference>
<keyword evidence="2 4" id="KW-0808">Transferase</keyword>
<name>A0A285X046_9FLAO</name>
<dbReference type="InterPro" id="IPR002935">
    <property type="entry name" value="SAM_O-MeTrfase"/>
</dbReference>
<proteinExistence type="predicted"/>
<evidence type="ECO:0000256" key="2">
    <source>
        <dbReference type="ARBA" id="ARBA00022679"/>
    </source>
</evidence>
<dbReference type="PROSITE" id="PS51682">
    <property type="entry name" value="SAM_OMT_I"/>
    <property type="match status" value="1"/>
</dbReference>
<dbReference type="Gene3D" id="3.40.50.150">
    <property type="entry name" value="Vaccinia Virus protein VP39"/>
    <property type="match status" value="1"/>
</dbReference>
<dbReference type="RefSeq" id="WP_097054470.1">
    <property type="nucleotide sequence ID" value="NZ_OCMF01000001.1"/>
</dbReference>
<dbReference type="SUPFAM" id="SSF53335">
    <property type="entry name" value="S-adenosyl-L-methionine-dependent methyltransferases"/>
    <property type="match status" value="1"/>
</dbReference>
<dbReference type="OrthoDB" id="9799672at2"/>
<protein>
    <submittedName>
        <fullName evidence="4">Predicted O-methyltransferase YrrM</fullName>
    </submittedName>
</protein>
<keyword evidence="5" id="KW-1185">Reference proteome</keyword>
<evidence type="ECO:0000256" key="1">
    <source>
        <dbReference type="ARBA" id="ARBA00022603"/>
    </source>
</evidence>
<dbReference type="CDD" id="cd02440">
    <property type="entry name" value="AdoMet_MTases"/>
    <property type="match status" value="1"/>
</dbReference>
<dbReference type="AlphaFoldDB" id="A0A285X046"/>
<reference evidence="5" key="1">
    <citation type="submission" date="2017-09" db="EMBL/GenBank/DDBJ databases">
        <authorList>
            <person name="Varghese N."/>
            <person name="Submissions S."/>
        </authorList>
    </citation>
    <scope>NUCLEOTIDE SEQUENCE [LARGE SCALE GENOMIC DNA]</scope>
    <source>
        <strain evidence="5">CGMCC 1.12641</strain>
    </source>
</reference>
<gene>
    <name evidence="4" type="ORF">SAMN06296241_0180</name>
</gene>
<accession>A0A285X046</accession>
<keyword evidence="3" id="KW-0949">S-adenosyl-L-methionine</keyword>
<dbReference type="GO" id="GO:0008757">
    <property type="term" value="F:S-adenosylmethionine-dependent methyltransferase activity"/>
    <property type="evidence" value="ECO:0007669"/>
    <property type="project" value="TreeGrafter"/>
</dbReference>